<dbReference type="InterPro" id="IPR025714">
    <property type="entry name" value="Methyltranfer_dom"/>
</dbReference>
<evidence type="ECO:0000313" key="4">
    <source>
        <dbReference type="EMBL" id="TEB20442.1"/>
    </source>
</evidence>
<keyword evidence="2" id="KW-0812">Transmembrane</keyword>
<reference evidence="4 5" key="1">
    <citation type="journal article" date="2019" name="Nat. Ecol. Evol.">
        <title>Megaphylogeny resolves global patterns of mushroom evolution.</title>
        <authorList>
            <person name="Varga T."/>
            <person name="Krizsan K."/>
            <person name="Foldi C."/>
            <person name="Dima B."/>
            <person name="Sanchez-Garcia M."/>
            <person name="Sanchez-Ramirez S."/>
            <person name="Szollosi G.J."/>
            <person name="Szarkandi J.G."/>
            <person name="Papp V."/>
            <person name="Albert L."/>
            <person name="Andreopoulos W."/>
            <person name="Angelini C."/>
            <person name="Antonin V."/>
            <person name="Barry K.W."/>
            <person name="Bougher N.L."/>
            <person name="Buchanan P."/>
            <person name="Buyck B."/>
            <person name="Bense V."/>
            <person name="Catcheside P."/>
            <person name="Chovatia M."/>
            <person name="Cooper J."/>
            <person name="Damon W."/>
            <person name="Desjardin D."/>
            <person name="Finy P."/>
            <person name="Geml J."/>
            <person name="Haridas S."/>
            <person name="Hughes K."/>
            <person name="Justo A."/>
            <person name="Karasinski D."/>
            <person name="Kautmanova I."/>
            <person name="Kiss B."/>
            <person name="Kocsube S."/>
            <person name="Kotiranta H."/>
            <person name="LaButti K.M."/>
            <person name="Lechner B.E."/>
            <person name="Liimatainen K."/>
            <person name="Lipzen A."/>
            <person name="Lukacs Z."/>
            <person name="Mihaltcheva S."/>
            <person name="Morgado L.N."/>
            <person name="Niskanen T."/>
            <person name="Noordeloos M.E."/>
            <person name="Ohm R.A."/>
            <person name="Ortiz-Santana B."/>
            <person name="Ovrebo C."/>
            <person name="Racz N."/>
            <person name="Riley R."/>
            <person name="Savchenko A."/>
            <person name="Shiryaev A."/>
            <person name="Soop K."/>
            <person name="Spirin V."/>
            <person name="Szebenyi C."/>
            <person name="Tomsovsky M."/>
            <person name="Tulloss R.E."/>
            <person name="Uehling J."/>
            <person name="Grigoriev I.V."/>
            <person name="Vagvolgyi C."/>
            <person name="Papp T."/>
            <person name="Martin F.M."/>
            <person name="Miettinen O."/>
            <person name="Hibbett D.S."/>
            <person name="Nagy L.G."/>
        </authorList>
    </citation>
    <scope>NUCLEOTIDE SEQUENCE [LARGE SCALE GENOMIC DNA]</scope>
    <source>
        <strain evidence="4 5">FP101781</strain>
    </source>
</reference>
<dbReference type="InterPro" id="IPR026913">
    <property type="entry name" value="METTL24"/>
</dbReference>
<proteinExistence type="predicted"/>
<dbReference type="Pfam" id="PF13383">
    <property type="entry name" value="Methyltransf_22"/>
    <property type="match status" value="1"/>
</dbReference>
<name>A0A4Y7SFZ4_COPMI</name>
<evidence type="ECO:0000259" key="3">
    <source>
        <dbReference type="Pfam" id="PF13383"/>
    </source>
</evidence>
<evidence type="ECO:0000313" key="5">
    <source>
        <dbReference type="Proteomes" id="UP000298030"/>
    </source>
</evidence>
<feature type="region of interest" description="Disordered" evidence="1">
    <location>
        <begin position="337"/>
        <end position="364"/>
    </location>
</feature>
<dbReference type="PANTHER" id="PTHR32026:SF10">
    <property type="entry name" value="METHYLTRANSFERASE-LIKE PROTEIN 24-RELATED"/>
    <property type="match status" value="1"/>
</dbReference>
<comment type="caution">
    <text evidence="4">The sequence shown here is derived from an EMBL/GenBank/DDBJ whole genome shotgun (WGS) entry which is preliminary data.</text>
</comment>
<dbReference type="Gene3D" id="3.40.50.150">
    <property type="entry name" value="Vaccinia Virus protein VP39"/>
    <property type="match status" value="1"/>
</dbReference>
<dbReference type="AlphaFoldDB" id="A0A4Y7SFZ4"/>
<dbReference type="OrthoDB" id="10006218at2759"/>
<organism evidence="4 5">
    <name type="scientific">Coprinellus micaceus</name>
    <name type="common">Glistening ink-cap mushroom</name>
    <name type="synonym">Coprinus micaceus</name>
    <dbReference type="NCBI Taxonomy" id="71717"/>
    <lineage>
        <taxon>Eukaryota</taxon>
        <taxon>Fungi</taxon>
        <taxon>Dikarya</taxon>
        <taxon>Basidiomycota</taxon>
        <taxon>Agaricomycotina</taxon>
        <taxon>Agaricomycetes</taxon>
        <taxon>Agaricomycetidae</taxon>
        <taxon>Agaricales</taxon>
        <taxon>Agaricineae</taxon>
        <taxon>Psathyrellaceae</taxon>
        <taxon>Coprinellus</taxon>
    </lineage>
</organism>
<keyword evidence="2" id="KW-1133">Transmembrane helix</keyword>
<protein>
    <recommendedName>
        <fullName evidence="3">Methyltransferase domain-containing protein</fullName>
    </recommendedName>
</protein>
<dbReference type="PANTHER" id="PTHR32026">
    <property type="entry name" value="METHYLTRANSFERASE-LIKE PROTEIN 24"/>
    <property type="match status" value="1"/>
</dbReference>
<dbReference type="EMBL" id="QPFP01000139">
    <property type="protein sequence ID" value="TEB20442.1"/>
    <property type="molecule type" value="Genomic_DNA"/>
</dbReference>
<feature type="transmembrane region" description="Helical" evidence="2">
    <location>
        <begin position="12"/>
        <end position="32"/>
    </location>
</feature>
<evidence type="ECO:0000256" key="1">
    <source>
        <dbReference type="SAM" id="MobiDB-lite"/>
    </source>
</evidence>
<evidence type="ECO:0000256" key="2">
    <source>
        <dbReference type="SAM" id="Phobius"/>
    </source>
</evidence>
<sequence length="364" mass="41192">MAPSVVQRHPRYAILVAVAILTTIYLLVPYQAPDLPPKIITRGADLEGRIEQSKQIYDRLLQNRKGLIKKFGPNPADIALFPPDVSPWPPYTVWDFFPAAFNCPHEIERHGALGDGGKWVCGLSRVQEKRDCVVYSFGINYESSFESEILKNTKHCQVWGYDFSVKSFGPEIPSNIAHRTHFNAFGLGGEDKHGPNDTPPMYTLETLMRQNGHTHIDILKIDIEGWEFDTLTTLIKPYISSGLPLPFGQLQLEIHIWNKTFSQYLQWWEMLENAGLRPFWTEPNLVYQNYNKKTGTADLAEYSFLNIKGDNVFIKDPRSPLTTLTSLLTATKPSFPHPPLTTSLDPIPIPGTLHTQHDPITLGT</sequence>
<gene>
    <name evidence="4" type="ORF">FA13DRAFT_1644577</name>
</gene>
<keyword evidence="2" id="KW-0472">Membrane</keyword>
<dbReference type="InterPro" id="IPR029063">
    <property type="entry name" value="SAM-dependent_MTases_sf"/>
</dbReference>
<feature type="domain" description="Methyltransferase" evidence="3">
    <location>
        <begin position="99"/>
        <end position="287"/>
    </location>
</feature>
<keyword evidence="5" id="KW-1185">Reference proteome</keyword>
<dbReference type="STRING" id="71717.A0A4Y7SFZ4"/>
<dbReference type="Proteomes" id="UP000298030">
    <property type="component" value="Unassembled WGS sequence"/>
</dbReference>
<accession>A0A4Y7SFZ4</accession>